<dbReference type="PANTHER" id="PTHR37301">
    <property type="entry name" value="DNA-BINDING PROTEIN-RELATED"/>
    <property type="match status" value="1"/>
</dbReference>
<dbReference type="Pfam" id="PF13443">
    <property type="entry name" value="HTH_26"/>
    <property type="match status" value="1"/>
</dbReference>
<dbReference type="InterPro" id="IPR001387">
    <property type="entry name" value="Cro/C1-type_HTH"/>
</dbReference>
<protein>
    <submittedName>
        <fullName evidence="2">Conserved domain protein</fullName>
    </submittedName>
</protein>
<dbReference type="GO" id="GO:0003677">
    <property type="term" value="F:DNA binding"/>
    <property type="evidence" value="ECO:0007669"/>
    <property type="project" value="InterPro"/>
</dbReference>
<keyword evidence="3" id="KW-1185">Reference proteome</keyword>
<organism evidence="2 3">
    <name type="scientific">Leadbettera azotonutricia (strain ATCC BAA-888 / DSM 13862 / ZAS-9)</name>
    <name type="common">Treponema azotonutricium</name>
    <dbReference type="NCBI Taxonomy" id="545695"/>
    <lineage>
        <taxon>Bacteria</taxon>
        <taxon>Pseudomonadati</taxon>
        <taxon>Spirochaetota</taxon>
        <taxon>Spirochaetia</taxon>
        <taxon>Spirochaetales</taxon>
        <taxon>Breznakiellaceae</taxon>
        <taxon>Leadbettera</taxon>
    </lineage>
</organism>
<sequence>MAFSYKPLFKLLVDRSMKKTDLIKEIGFSSATLAKLGKGEPISGENMGKLCAYFHCQPGDLVIFVEE</sequence>
<accession>F5YFP1</accession>
<dbReference type="OrthoDB" id="371168at2"/>
<gene>
    <name evidence="2" type="ordered locus">TREAZ_2479</name>
</gene>
<dbReference type="EMBL" id="CP001841">
    <property type="protein sequence ID" value="AEF83013.1"/>
    <property type="molecule type" value="Genomic_DNA"/>
</dbReference>
<dbReference type="FunCoup" id="F5YFP1">
    <property type="interactions" value="1"/>
</dbReference>
<dbReference type="HOGENOM" id="CLU_066192_31_1_12"/>
<dbReference type="Gene3D" id="1.10.260.40">
    <property type="entry name" value="lambda repressor-like DNA-binding domains"/>
    <property type="match status" value="1"/>
</dbReference>
<reference evidence="3" key="1">
    <citation type="submission" date="2009-12" db="EMBL/GenBank/DDBJ databases">
        <title>Complete sequence of Treponema azotonutricium strain ZAS-9.</title>
        <authorList>
            <person name="Tetu S.G."/>
            <person name="Matson E."/>
            <person name="Ren Q."/>
            <person name="Seshadri R."/>
            <person name="Elbourne L."/>
            <person name="Hassan K.A."/>
            <person name="Durkin A."/>
            <person name="Radune D."/>
            <person name="Mohamoud Y."/>
            <person name="Shay R."/>
            <person name="Jin S."/>
            <person name="Zhang X."/>
            <person name="Lucey K."/>
            <person name="Ballor N.R."/>
            <person name="Ottesen E."/>
            <person name="Rosenthal R."/>
            <person name="Allen A."/>
            <person name="Leadbetter J.R."/>
            <person name="Paulsen I.T."/>
        </authorList>
    </citation>
    <scope>NUCLEOTIDE SEQUENCE [LARGE SCALE GENOMIC DNA]</scope>
    <source>
        <strain evidence="3">ATCC BAA-888 / DSM 13862 / ZAS-9</strain>
    </source>
</reference>
<name>F5YFP1_LEAAZ</name>
<dbReference type="InterPro" id="IPR010982">
    <property type="entry name" value="Lambda_DNA-bd_dom_sf"/>
</dbReference>
<dbReference type="Proteomes" id="UP000009222">
    <property type="component" value="Chromosome"/>
</dbReference>
<feature type="domain" description="HTH cro/C1-type" evidence="1">
    <location>
        <begin position="10"/>
        <end position="66"/>
    </location>
</feature>
<evidence type="ECO:0000313" key="2">
    <source>
        <dbReference type="EMBL" id="AEF83013.1"/>
    </source>
</evidence>
<proteinExistence type="predicted"/>
<dbReference type="SUPFAM" id="SSF47413">
    <property type="entry name" value="lambda repressor-like DNA-binding domains"/>
    <property type="match status" value="1"/>
</dbReference>
<dbReference type="InParanoid" id="F5YFP1"/>
<evidence type="ECO:0000313" key="3">
    <source>
        <dbReference type="Proteomes" id="UP000009222"/>
    </source>
</evidence>
<reference evidence="2 3" key="2">
    <citation type="journal article" date="2011" name="ISME J.">
        <title>RNA-seq reveals cooperative metabolic interactions between two termite-gut spirochete species in co-culture.</title>
        <authorList>
            <person name="Rosenthal A.Z."/>
            <person name="Matson E.G."/>
            <person name="Eldar A."/>
            <person name="Leadbetter J.R."/>
        </authorList>
    </citation>
    <scope>NUCLEOTIDE SEQUENCE [LARGE SCALE GENOMIC DNA]</scope>
    <source>
        <strain evidence="3">ATCC BAA-888 / DSM 13862 / ZAS-9</strain>
    </source>
</reference>
<dbReference type="RefSeq" id="WP_015713043.1">
    <property type="nucleotide sequence ID" value="NC_015577.1"/>
</dbReference>
<dbReference type="KEGG" id="taz:TREAZ_2479"/>
<dbReference type="PANTHER" id="PTHR37301:SF1">
    <property type="entry name" value="DNA-BINDING PROTEIN"/>
    <property type="match status" value="1"/>
</dbReference>
<dbReference type="STRING" id="545695.TREAZ_2479"/>
<evidence type="ECO:0000259" key="1">
    <source>
        <dbReference type="Pfam" id="PF13443"/>
    </source>
</evidence>
<dbReference type="eggNOG" id="COG3655">
    <property type="taxonomic scope" value="Bacteria"/>
</dbReference>
<dbReference type="AlphaFoldDB" id="F5YFP1"/>